<evidence type="ECO:0000256" key="1">
    <source>
        <dbReference type="ARBA" id="ARBA00004741"/>
    </source>
</evidence>
<dbReference type="GeneID" id="31002413"/>
<dbReference type="PROSITE" id="PS51671">
    <property type="entry name" value="ACT"/>
    <property type="match status" value="1"/>
</dbReference>
<keyword evidence="6" id="KW-0456">Lyase</keyword>
<dbReference type="GO" id="GO:0005737">
    <property type="term" value="C:cytoplasm"/>
    <property type="evidence" value="ECO:0007669"/>
    <property type="project" value="TreeGrafter"/>
</dbReference>
<evidence type="ECO:0000256" key="4">
    <source>
        <dbReference type="ARBA" id="ARBA00023141"/>
    </source>
</evidence>
<evidence type="ECO:0000256" key="2">
    <source>
        <dbReference type="ARBA" id="ARBA00013147"/>
    </source>
</evidence>
<dbReference type="Gene3D" id="3.40.190.10">
    <property type="entry name" value="Periplasmic binding protein-like II"/>
    <property type="match status" value="2"/>
</dbReference>
<keyword evidence="3" id="KW-0028">Amino-acid biosynthesis</keyword>
<dbReference type="FunFam" id="3.40.190.10:FF:000228">
    <property type="entry name" value="Chorismate mutase/prephenate dehydratase"/>
    <property type="match status" value="1"/>
</dbReference>
<evidence type="ECO:0000259" key="8">
    <source>
        <dbReference type="PROSITE" id="PS51171"/>
    </source>
</evidence>
<dbReference type="SUPFAM" id="SSF55021">
    <property type="entry name" value="ACT-like"/>
    <property type="match status" value="1"/>
</dbReference>
<dbReference type="OrthoDB" id="983542at2759"/>
<dbReference type="CDD" id="cd13532">
    <property type="entry name" value="PBP2_PDT_like"/>
    <property type="match status" value="1"/>
</dbReference>
<dbReference type="GO" id="GO:0004664">
    <property type="term" value="F:prephenate dehydratase activity"/>
    <property type="evidence" value="ECO:0007669"/>
    <property type="project" value="UniProtKB-EC"/>
</dbReference>
<dbReference type="FunFam" id="3.40.190.10:FF:000034">
    <property type="entry name" value="Chorismate mutase/prephenate dehydratase"/>
    <property type="match status" value="1"/>
</dbReference>
<evidence type="ECO:0000256" key="3">
    <source>
        <dbReference type="ARBA" id="ARBA00022605"/>
    </source>
</evidence>
<evidence type="ECO:0000256" key="7">
    <source>
        <dbReference type="ARBA" id="ARBA00047848"/>
    </source>
</evidence>
<dbReference type="EMBL" id="LFMY01000003">
    <property type="protein sequence ID" value="OKL62413.1"/>
    <property type="molecule type" value="Genomic_DNA"/>
</dbReference>
<comment type="pathway">
    <text evidence="1">Amino-acid biosynthesis; L-phenylalanine biosynthesis; phenylpyruvate from prephenate: step 1/1.</text>
</comment>
<accession>A0A225ASD8</accession>
<dbReference type="PROSITE" id="PS51171">
    <property type="entry name" value="PREPHENATE_DEHYDR_3"/>
    <property type="match status" value="1"/>
</dbReference>
<dbReference type="SUPFAM" id="SSF53850">
    <property type="entry name" value="Periplasmic binding protein-like II"/>
    <property type="match status" value="1"/>
</dbReference>
<proteinExistence type="predicted"/>
<organism evidence="10 11">
    <name type="scientific">Talaromyces atroroseus</name>
    <dbReference type="NCBI Taxonomy" id="1441469"/>
    <lineage>
        <taxon>Eukaryota</taxon>
        <taxon>Fungi</taxon>
        <taxon>Dikarya</taxon>
        <taxon>Ascomycota</taxon>
        <taxon>Pezizomycotina</taxon>
        <taxon>Eurotiomycetes</taxon>
        <taxon>Eurotiomycetidae</taxon>
        <taxon>Eurotiales</taxon>
        <taxon>Trichocomaceae</taxon>
        <taxon>Talaromyces</taxon>
        <taxon>Talaromyces sect. Trachyspermi</taxon>
    </lineage>
</organism>
<comment type="catalytic activity">
    <reaction evidence="7">
        <text>prephenate + H(+) = 3-phenylpyruvate + CO2 + H2O</text>
        <dbReference type="Rhea" id="RHEA:21648"/>
        <dbReference type="ChEBI" id="CHEBI:15377"/>
        <dbReference type="ChEBI" id="CHEBI:15378"/>
        <dbReference type="ChEBI" id="CHEBI:16526"/>
        <dbReference type="ChEBI" id="CHEBI:18005"/>
        <dbReference type="ChEBI" id="CHEBI:29934"/>
        <dbReference type="EC" id="4.2.1.51"/>
    </reaction>
</comment>
<feature type="domain" description="ACT" evidence="9">
    <location>
        <begin position="234"/>
        <end position="316"/>
    </location>
</feature>
<keyword evidence="11" id="KW-1185">Reference proteome</keyword>
<protein>
    <recommendedName>
        <fullName evidence="2">prephenate dehydratase</fullName>
        <ecNumber evidence="2">4.2.1.51</ecNumber>
    </recommendedName>
</protein>
<evidence type="ECO:0000313" key="10">
    <source>
        <dbReference type="EMBL" id="OKL62413.1"/>
    </source>
</evidence>
<dbReference type="Proteomes" id="UP000214365">
    <property type="component" value="Unassembled WGS sequence"/>
</dbReference>
<keyword evidence="5" id="KW-0584">Phenylalanine biosynthesis</keyword>
<feature type="domain" description="Prephenate dehydratase" evidence="8">
    <location>
        <begin position="6"/>
        <end position="205"/>
    </location>
</feature>
<evidence type="ECO:0000256" key="6">
    <source>
        <dbReference type="ARBA" id="ARBA00023239"/>
    </source>
</evidence>
<dbReference type="PIRSF" id="PIRSF001500">
    <property type="entry name" value="Chor_mut_pdt_Ppr"/>
    <property type="match status" value="1"/>
</dbReference>
<evidence type="ECO:0000313" key="11">
    <source>
        <dbReference type="Proteomes" id="UP000214365"/>
    </source>
</evidence>
<dbReference type="Gene3D" id="3.30.70.260">
    <property type="match status" value="1"/>
</dbReference>
<dbReference type="Pfam" id="PF00800">
    <property type="entry name" value="PDT"/>
    <property type="match status" value="1"/>
</dbReference>
<name>A0A225ASD8_TALAT</name>
<comment type="caution">
    <text evidence="10">The sequence shown here is derived from an EMBL/GenBank/DDBJ whole genome shotgun (WGS) entry which is preliminary data.</text>
</comment>
<gene>
    <name evidence="10" type="ORF">UA08_02658</name>
</gene>
<sequence length="323" mass="35682">MKDPLRVTFLGPAASFSHQAALSSFGSESTDITLFPSISFADAFSAIQDNNADFAVIPFENSTNGSVVQTLDLLADRQGLNKNITVCGEYFLTVEHCLIVRRPSTTATSDHGSEDVFQSITKLYTHPQAWGQCERFLGRYFKGIERQDVSSTSKAAEIVSKNDDHNHHEAAIASSLAAEYHGAFVLQRHIEDRADNTTRFLILRNEASERSSGVTSLLKTTTKTTRTAKKKTLISFMIEHSAPGALADALSVFKKHSLNLTSINSRPSLVRPWQYIFFVECEHAPTPTAEDEKFTSDILKELGTICLSCRDLGTWVDGRDLVT</sequence>
<keyword evidence="4" id="KW-0057">Aromatic amino acid biosynthesis</keyword>
<dbReference type="PANTHER" id="PTHR21022">
    <property type="entry name" value="PREPHENATE DEHYDRATASE P PROTEIN"/>
    <property type="match status" value="1"/>
</dbReference>
<dbReference type="RefSeq" id="XP_020122534.1">
    <property type="nucleotide sequence ID" value="XM_020264724.1"/>
</dbReference>
<dbReference type="UniPathway" id="UPA00121">
    <property type="reaction ID" value="UER00345"/>
</dbReference>
<reference evidence="10 11" key="1">
    <citation type="submission" date="2015-06" db="EMBL/GenBank/DDBJ databases">
        <title>Talaromyces atroroseus IBT 11181 draft genome.</title>
        <authorList>
            <person name="Rasmussen K.B."/>
            <person name="Rasmussen S."/>
            <person name="Petersen B."/>
            <person name="Sicheritz-Ponten T."/>
            <person name="Mortensen U.H."/>
            <person name="Thrane U."/>
        </authorList>
    </citation>
    <scope>NUCLEOTIDE SEQUENCE [LARGE SCALE GENOMIC DNA]</scope>
    <source>
        <strain evidence="10 11">IBT 11181</strain>
    </source>
</reference>
<dbReference type="AlphaFoldDB" id="A0A225ASD8"/>
<dbReference type="STRING" id="1441469.A0A225ASD8"/>
<dbReference type="GO" id="GO:0009094">
    <property type="term" value="P:L-phenylalanine biosynthetic process"/>
    <property type="evidence" value="ECO:0007669"/>
    <property type="project" value="UniProtKB-UniPathway"/>
</dbReference>
<dbReference type="InterPro" id="IPR008242">
    <property type="entry name" value="Chor_mutase/pphenate_deHydtase"/>
</dbReference>
<evidence type="ECO:0000259" key="9">
    <source>
        <dbReference type="PROSITE" id="PS51671"/>
    </source>
</evidence>
<dbReference type="CDD" id="cd04905">
    <property type="entry name" value="ACT_CM-PDT"/>
    <property type="match status" value="1"/>
</dbReference>
<dbReference type="PANTHER" id="PTHR21022:SF19">
    <property type="entry name" value="PREPHENATE DEHYDRATASE-RELATED"/>
    <property type="match status" value="1"/>
</dbReference>
<evidence type="ECO:0000256" key="5">
    <source>
        <dbReference type="ARBA" id="ARBA00023222"/>
    </source>
</evidence>
<dbReference type="EC" id="4.2.1.51" evidence="2"/>
<dbReference type="InterPro" id="IPR045865">
    <property type="entry name" value="ACT-like_dom_sf"/>
</dbReference>
<dbReference type="InterPro" id="IPR001086">
    <property type="entry name" value="Preph_deHydtase"/>
</dbReference>
<dbReference type="InterPro" id="IPR002912">
    <property type="entry name" value="ACT_dom"/>
</dbReference>